<dbReference type="Proteomes" id="UP000187526">
    <property type="component" value="Unassembled WGS sequence"/>
</dbReference>
<protein>
    <submittedName>
        <fullName evidence="1">Uncharacterized protein</fullName>
    </submittedName>
</protein>
<comment type="caution">
    <text evidence="1">The sequence shown here is derived from an EMBL/GenBank/DDBJ whole genome shotgun (WGS) entry which is preliminary data.</text>
</comment>
<reference evidence="1 2" key="1">
    <citation type="submission" date="2016-10" db="EMBL/GenBank/DDBJ databases">
        <title>Alkaliphiles isolated from bioreactors.</title>
        <authorList>
            <person name="Salah Z."/>
            <person name="Rout S.P."/>
            <person name="Humphreys P.N."/>
        </authorList>
    </citation>
    <scope>NUCLEOTIDE SEQUENCE [LARGE SCALE GENOMIC DNA]</scope>
    <source>
        <strain evidence="1 2">ZS02</strain>
    </source>
</reference>
<dbReference type="AlphaFoldDB" id="A0A1R1I041"/>
<evidence type="ECO:0000313" key="1">
    <source>
        <dbReference type="EMBL" id="OMG52112.1"/>
    </source>
</evidence>
<dbReference type="STRING" id="418702.BJN45_15790"/>
<sequence length="324" mass="36473">MTMKTNQAWIEYCKSLSPAIVETCSRTAVSAGGTSLARALHGALPDWQFRHALARGGWYRLGGIVDGQGQRVSDNLEQWVEDALDACDGDMQQLIDEHEGKTLYATRFVGQTHYLTANVGDAADDFLQLEIEDLQEMKVHQLFSNEPTTLEELVDPRGGKDVPMPLGLPFYKLRRIQHIGAFLQRMLAQKPEPASIHRMLEDWSKSSAGSTSVYANHWVIATREHLDRYHQPVFRAQPIATLAGDPPEFDAAPETTGLKLQEALNRFDRAVGYPMAWYFHMLTTKAVPHWVAQSTVEDALAGFAYLPQRDVDVIRSWLHRPYSV</sequence>
<proteinExistence type="predicted"/>
<dbReference type="EMBL" id="MTHD01000006">
    <property type="protein sequence ID" value="OMG52112.1"/>
    <property type="molecule type" value="Genomic_DNA"/>
</dbReference>
<accession>A0A1R1I041</accession>
<name>A0A1R1I041_9RHOO</name>
<keyword evidence="2" id="KW-1185">Reference proteome</keyword>
<organism evidence="1 2">
    <name type="scientific">Azonexus hydrophilus</name>
    <dbReference type="NCBI Taxonomy" id="418702"/>
    <lineage>
        <taxon>Bacteria</taxon>
        <taxon>Pseudomonadati</taxon>
        <taxon>Pseudomonadota</taxon>
        <taxon>Betaproteobacteria</taxon>
        <taxon>Rhodocyclales</taxon>
        <taxon>Azonexaceae</taxon>
        <taxon>Azonexus</taxon>
    </lineage>
</organism>
<gene>
    <name evidence="1" type="ORF">BJN45_15790</name>
</gene>
<evidence type="ECO:0000313" key="2">
    <source>
        <dbReference type="Proteomes" id="UP000187526"/>
    </source>
</evidence>